<dbReference type="WBParaSite" id="GPLIN_001633000">
    <property type="protein sequence ID" value="GPLIN_001633000"/>
    <property type="gene ID" value="GPLIN_001633000"/>
</dbReference>
<dbReference type="Proteomes" id="UP000050741">
    <property type="component" value="Unassembled WGS sequence"/>
</dbReference>
<reference evidence="1" key="2">
    <citation type="submission" date="2014-05" db="EMBL/GenBank/DDBJ databases">
        <title>The genome and life-stage specific transcriptomes of Globodera pallida elucidate key aspects of plant parasitism by a cyst nematode.</title>
        <authorList>
            <person name="Cotton J.A."/>
            <person name="Lilley C.J."/>
            <person name="Jones L.M."/>
            <person name="Kikuchi T."/>
            <person name="Reid A.J."/>
            <person name="Thorpe P."/>
            <person name="Tsai I.J."/>
            <person name="Beasley H."/>
            <person name="Blok V."/>
            <person name="Cock P.J.A."/>
            <person name="Van den Akker S.E."/>
            <person name="Holroyd N."/>
            <person name="Hunt M."/>
            <person name="Mantelin S."/>
            <person name="Naghra H."/>
            <person name="Pain A."/>
            <person name="Palomares-Rius J.E."/>
            <person name="Zarowiecki M."/>
            <person name="Berriman M."/>
            <person name="Jones J.T."/>
            <person name="Urwin P.E."/>
        </authorList>
    </citation>
    <scope>NUCLEOTIDE SEQUENCE [LARGE SCALE GENOMIC DNA]</scope>
    <source>
        <strain evidence="1">Lindley</strain>
    </source>
</reference>
<proteinExistence type="predicted"/>
<evidence type="ECO:0000313" key="2">
    <source>
        <dbReference type="WBParaSite" id="GPLIN_001633000"/>
    </source>
</evidence>
<reference evidence="2" key="3">
    <citation type="submission" date="2016-06" db="UniProtKB">
        <authorList>
            <consortium name="WormBaseParasite"/>
        </authorList>
    </citation>
    <scope>IDENTIFICATION</scope>
</reference>
<dbReference type="AlphaFoldDB" id="A0A183CTX2"/>
<accession>A0A183CTX2</accession>
<protein>
    <submittedName>
        <fullName evidence="2">EGF-like domain-containing protein</fullName>
    </submittedName>
</protein>
<evidence type="ECO:0000313" key="1">
    <source>
        <dbReference type="Proteomes" id="UP000050741"/>
    </source>
</evidence>
<reference evidence="1" key="1">
    <citation type="submission" date="2013-12" db="EMBL/GenBank/DDBJ databases">
        <authorList>
            <person name="Aslett M."/>
        </authorList>
    </citation>
    <scope>NUCLEOTIDE SEQUENCE [LARGE SCALE GENOMIC DNA]</scope>
    <source>
        <strain evidence="1">Lindley</strain>
    </source>
</reference>
<keyword evidence="1" id="KW-1185">Reference proteome</keyword>
<sequence length="45" mass="4571">RECSQASLVSVSLDNADAYGAGETASEVEQCQCPSGYIGTSCEGP</sequence>
<organism evidence="1 2">
    <name type="scientific">Globodera pallida</name>
    <name type="common">Potato cyst nematode worm</name>
    <name type="synonym">Heterodera pallida</name>
    <dbReference type="NCBI Taxonomy" id="36090"/>
    <lineage>
        <taxon>Eukaryota</taxon>
        <taxon>Metazoa</taxon>
        <taxon>Ecdysozoa</taxon>
        <taxon>Nematoda</taxon>
        <taxon>Chromadorea</taxon>
        <taxon>Rhabditida</taxon>
        <taxon>Tylenchina</taxon>
        <taxon>Tylenchomorpha</taxon>
        <taxon>Tylenchoidea</taxon>
        <taxon>Heteroderidae</taxon>
        <taxon>Heteroderinae</taxon>
        <taxon>Globodera</taxon>
    </lineage>
</organism>
<dbReference type="Gene3D" id="2.10.25.10">
    <property type="entry name" value="Laminin"/>
    <property type="match status" value="1"/>
</dbReference>
<name>A0A183CTX2_GLOPA</name>